<dbReference type="AlphaFoldDB" id="A2DC90"/>
<evidence type="ECO:0000313" key="3">
    <source>
        <dbReference type="Proteomes" id="UP000001542"/>
    </source>
</evidence>
<dbReference type="VEuPathDB" id="TrichDB:TVAGG3_0958030"/>
<evidence type="ECO:0000256" key="1">
    <source>
        <dbReference type="SAM" id="Coils"/>
    </source>
</evidence>
<organism evidence="2 3">
    <name type="scientific">Trichomonas vaginalis (strain ATCC PRA-98 / G3)</name>
    <dbReference type="NCBI Taxonomy" id="412133"/>
    <lineage>
        <taxon>Eukaryota</taxon>
        <taxon>Metamonada</taxon>
        <taxon>Parabasalia</taxon>
        <taxon>Trichomonadida</taxon>
        <taxon>Trichomonadidae</taxon>
        <taxon>Trichomonas</taxon>
    </lineage>
</organism>
<proteinExistence type="predicted"/>
<accession>A2DC90</accession>
<dbReference type="SMR" id="A2DC90"/>
<feature type="coiled-coil region" evidence="1">
    <location>
        <begin position="175"/>
        <end position="237"/>
    </location>
</feature>
<reference evidence="2" key="1">
    <citation type="submission" date="2006-10" db="EMBL/GenBank/DDBJ databases">
        <authorList>
            <person name="Amadeo P."/>
            <person name="Zhao Q."/>
            <person name="Wortman J."/>
            <person name="Fraser-Liggett C."/>
            <person name="Carlton J."/>
        </authorList>
    </citation>
    <scope>NUCLEOTIDE SEQUENCE</scope>
    <source>
        <strain evidence="2">G3</strain>
    </source>
</reference>
<dbReference type="VEuPathDB" id="TrichDB:TVAG_248860"/>
<gene>
    <name evidence="2" type="ORF">TVAG_248860</name>
</gene>
<dbReference type="EMBL" id="DS113187">
    <property type="protein sequence ID" value="EAY21827.1"/>
    <property type="molecule type" value="Genomic_DNA"/>
</dbReference>
<name>A2DC90_TRIV3</name>
<dbReference type="RefSeq" id="XP_001582813.1">
    <property type="nucleotide sequence ID" value="XM_001582763.1"/>
</dbReference>
<dbReference type="Proteomes" id="UP000001542">
    <property type="component" value="Unassembled WGS sequence"/>
</dbReference>
<dbReference type="InParanoid" id="A2DC90"/>
<keyword evidence="3" id="KW-1185">Reference proteome</keyword>
<evidence type="ECO:0000313" key="2">
    <source>
        <dbReference type="EMBL" id="EAY21827.1"/>
    </source>
</evidence>
<sequence length="278" mass="32401">MSKDSFPSVLSRIDDIIEELVLVHEIDDGNYRILQSMTVRLRDSDMENLKRIQTCSDLKKAVTQVMAYSTVSDQILCNFQNLNKKFEKQLKNVYSDFRNPETFKEPALEMTINALIALEVQGFGQDVRKTLDLTKIRLLQYKLITLCDELHKKAFSIATYTNNLSDEPDYSQKKFDAISAELIKYKEEVRRLQDENKLLHEQLADQKSRNDILSRTLNQVQEEKLNLEKKYGTERTEYNIRIQQLLKVASSSADQDNEIALLREQVRTLETIIDNKKV</sequence>
<dbReference type="KEGG" id="tva:5467395"/>
<protein>
    <submittedName>
        <fullName evidence="2">Uncharacterized protein</fullName>
    </submittedName>
</protein>
<reference evidence="2" key="2">
    <citation type="journal article" date="2007" name="Science">
        <title>Draft genome sequence of the sexually transmitted pathogen Trichomonas vaginalis.</title>
        <authorList>
            <person name="Carlton J.M."/>
            <person name="Hirt R.P."/>
            <person name="Silva J.C."/>
            <person name="Delcher A.L."/>
            <person name="Schatz M."/>
            <person name="Zhao Q."/>
            <person name="Wortman J.R."/>
            <person name="Bidwell S.L."/>
            <person name="Alsmark U.C.M."/>
            <person name="Besteiro S."/>
            <person name="Sicheritz-Ponten T."/>
            <person name="Noel C.J."/>
            <person name="Dacks J.B."/>
            <person name="Foster P.G."/>
            <person name="Simillion C."/>
            <person name="Van de Peer Y."/>
            <person name="Miranda-Saavedra D."/>
            <person name="Barton G.J."/>
            <person name="Westrop G.D."/>
            <person name="Mueller S."/>
            <person name="Dessi D."/>
            <person name="Fiori P.L."/>
            <person name="Ren Q."/>
            <person name="Paulsen I."/>
            <person name="Zhang H."/>
            <person name="Bastida-Corcuera F.D."/>
            <person name="Simoes-Barbosa A."/>
            <person name="Brown M.T."/>
            <person name="Hayes R.D."/>
            <person name="Mukherjee M."/>
            <person name="Okumura C.Y."/>
            <person name="Schneider R."/>
            <person name="Smith A.J."/>
            <person name="Vanacova S."/>
            <person name="Villalvazo M."/>
            <person name="Haas B.J."/>
            <person name="Pertea M."/>
            <person name="Feldblyum T.V."/>
            <person name="Utterback T.R."/>
            <person name="Shu C.L."/>
            <person name="Osoegawa K."/>
            <person name="de Jong P.J."/>
            <person name="Hrdy I."/>
            <person name="Horvathova L."/>
            <person name="Zubacova Z."/>
            <person name="Dolezal P."/>
            <person name="Malik S.B."/>
            <person name="Logsdon J.M. Jr."/>
            <person name="Henze K."/>
            <person name="Gupta A."/>
            <person name="Wang C.C."/>
            <person name="Dunne R.L."/>
            <person name="Upcroft J.A."/>
            <person name="Upcroft P."/>
            <person name="White O."/>
            <person name="Salzberg S.L."/>
            <person name="Tang P."/>
            <person name="Chiu C.-H."/>
            <person name="Lee Y.-S."/>
            <person name="Embley T.M."/>
            <person name="Coombs G.H."/>
            <person name="Mottram J.C."/>
            <person name="Tachezy J."/>
            <person name="Fraser-Liggett C.M."/>
            <person name="Johnson P.J."/>
        </authorList>
    </citation>
    <scope>NUCLEOTIDE SEQUENCE [LARGE SCALE GENOMIC DNA]</scope>
    <source>
        <strain evidence="2">G3</strain>
    </source>
</reference>
<keyword evidence="1" id="KW-0175">Coiled coil</keyword>